<feature type="compositionally biased region" description="Acidic residues" evidence="1">
    <location>
        <begin position="98"/>
        <end position="126"/>
    </location>
</feature>
<reference evidence="2" key="1">
    <citation type="journal article" date="2021" name="IMA Fungus">
        <title>Genomic characterization of three marine fungi, including Emericellopsis atlantica sp. nov. with signatures of a generalist lifestyle and marine biomass degradation.</title>
        <authorList>
            <person name="Hagestad O.C."/>
            <person name="Hou L."/>
            <person name="Andersen J.H."/>
            <person name="Hansen E.H."/>
            <person name="Altermark B."/>
            <person name="Li C."/>
            <person name="Kuhnert E."/>
            <person name="Cox R.J."/>
            <person name="Crous P.W."/>
            <person name="Spatafora J.W."/>
            <person name="Lail K."/>
            <person name="Amirebrahimi M."/>
            <person name="Lipzen A."/>
            <person name="Pangilinan J."/>
            <person name="Andreopoulos W."/>
            <person name="Hayes R.D."/>
            <person name="Ng V."/>
            <person name="Grigoriev I.V."/>
            <person name="Jackson S.A."/>
            <person name="Sutton T.D.S."/>
            <person name="Dobson A.D.W."/>
            <person name="Rama T."/>
        </authorList>
    </citation>
    <scope>NUCLEOTIDE SEQUENCE</scope>
    <source>
        <strain evidence="2">TS7</strain>
    </source>
</reference>
<evidence type="ECO:0000313" key="3">
    <source>
        <dbReference type="Proteomes" id="UP000887229"/>
    </source>
</evidence>
<keyword evidence="3" id="KW-1185">Reference proteome</keyword>
<feature type="compositionally biased region" description="Polar residues" evidence="1">
    <location>
        <begin position="80"/>
        <end position="92"/>
    </location>
</feature>
<sequence length="254" mass="28161">MRWIKSWMRSSSNLAIWIPGSYLDSSARPAIEFRAYTDPSNADSSLAPPSIPPPPPPPPPLNIPPSRARRQLAARLALHQKNNNETAEPSSASHHDEGEGDDDDDDDLKDPFADGEDDLDDDDDILREDGRDSWWRGVVRRKANEEERNLDEDNDDEFGDFAMAEDNDEKPDENVVLRPLAVNPAKDGNRSLSGLWPFSTRSEQAAPNEPESAGESLSEKKPESEAAPSAAVEVKEAKRRTSIEDPDDDEPVKV</sequence>
<evidence type="ECO:0000256" key="1">
    <source>
        <dbReference type="SAM" id="MobiDB-lite"/>
    </source>
</evidence>
<proteinExistence type="predicted"/>
<dbReference type="RefSeq" id="XP_046115584.1">
    <property type="nucleotide sequence ID" value="XM_046258577.1"/>
</dbReference>
<feature type="compositionally biased region" description="Acidic residues" evidence="1">
    <location>
        <begin position="244"/>
        <end position="254"/>
    </location>
</feature>
<evidence type="ECO:0000313" key="2">
    <source>
        <dbReference type="EMBL" id="KAG9251660.1"/>
    </source>
</evidence>
<feature type="compositionally biased region" description="Basic and acidic residues" evidence="1">
    <location>
        <begin position="233"/>
        <end position="243"/>
    </location>
</feature>
<comment type="caution">
    <text evidence="2">The sequence shown here is derived from an EMBL/GenBank/DDBJ whole genome shotgun (WGS) entry which is preliminary data.</text>
</comment>
<dbReference type="OrthoDB" id="5242320at2759"/>
<protein>
    <submittedName>
        <fullName evidence="2">Uncharacterized protein</fullName>
    </submittedName>
</protein>
<dbReference type="GeneID" id="70289480"/>
<dbReference type="Proteomes" id="UP000887229">
    <property type="component" value="Unassembled WGS sequence"/>
</dbReference>
<dbReference type="AlphaFoldDB" id="A0A9P7ZHI2"/>
<accession>A0A9P7ZHI2</accession>
<name>A0A9P7ZHI2_9HYPO</name>
<feature type="region of interest" description="Disordered" evidence="1">
    <location>
        <begin position="34"/>
        <end position="254"/>
    </location>
</feature>
<feature type="compositionally biased region" description="Acidic residues" evidence="1">
    <location>
        <begin position="148"/>
        <end position="171"/>
    </location>
</feature>
<organism evidence="2 3">
    <name type="scientific">Emericellopsis atlantica</name>
    <dbReference type="NCBI Taxonomy" id="2614577"/>
    <lineage>
        <taxon>Eukaryota</taxon>
        <taxon>Fungi</taxon>
        <taxon>Dikarya</taxon>
        <taxon>Ascomycota</taxon>
        <taxon>Pezizomycotina</taxon>
        <taxon>Sordariomycetes</taxon>
        <taxon>Hypocreomycetidae</taxon>
        <taxon>Hypocreales</taxon>
        <taxon>Bionectriaceae</taxon>
        <taxon>Emericellopsis</taxon>
    </lineage>
</organism>
<dbReference type="EMBL" id="MU251266">
    <property type="protein sequence ID" value="KAG9251660.1"/>
    <property type="molecule type" value="Genomic_DNA"/>
</dbReference>
<gene>
    <name evidence="2" type="ORF">F5Z01DRAFT_260196</name>
</gene>
<feature type="compositionally biased region" description="Pro residues" evidence="1">
    <location>
        <begin position="49"/>
        <end position="63"/>
    </location>
</feature>